<dbReference type="PIRSF" id="PIRSF001191">
    <property type="entry name" value="Peptidase_M10A_matrix"/>
    <property type="match status" value="1"/>
</dbReference>
<dbReference type="GO" id="GO:0008270">
    <property type="term" value="F:zinc ion binding"/>
    <property type="evidence" value="ECO:0007669"/>
    <property type="project" value="InterPro"/>
</dbReference>
<dbReference type="GO" id="GO:0004222">
    <property type="term" value="F:metalloendopeptidase activity"/>
    <property type="evidence" value="ECO:0007669"/>
    <property type="project" value="InterPro"/>
</dbReference>
<keyword evidence="9" id="KW-0325">Glycoprotein</keyword>
<keyword evidence="5" id="KW-0378">Hydrolase</keyword>
<dbReference type="GO" id="GO:0006508">
    <property type="term" value="P:proteolysis"/>
    <property type="evidence" value="ECO:0007669"/>
    <property type="project" value="UniProtKB-KW"/>
</dbReference>
<dbReference type="InterPro" id="IPR021158">
    <property type="entry name" value="Pept_M10A_Zn_BS"/>
</dbReference>
<evidence type="ECO:0000256" key="15">
    <source>
        <dbReference type="SAM" id="SignalP"/>
    </source>
</evidence>
<evidence type="ECO:0000256" key="6">
    <source>
        <dbReference type="ARBA" id="ARBA00022833"/>
    </source>
</evidence>
<evidence type="ECO:0000256" key="5">
    <source>
        <dbReference type="ARBA" id="ARBA00022801"/>
    </source>
</evidence>
<feature type="binding site" evidence="11">
    <location>
        <position position="279"/>
    </location>
    <ligand>
        <name>Zn(2+)</name>
        <dbReference type="ChEBI" id="CHEBI:29105"/>
        <label>2</label>
        <note>catalytic</note>
    </ligand>
</feature>
<dbReference type="Proteomes" id="UP000077755">
    <property type="component" value="Chromosome 4"/>
</dbReference>
<feature type="binding site" evidence="12">
    <location>
        <position position="228"/>
    </location>
    <ligand>
        <name>Ca(2+)</name>
        <dbReference type="ChEBI" id="CHEBI:29108"/>
        <label>3</label>
    </ligand>
</feature>
<dbReference type="GO" id="GO:0031012">
    <property type="term" value="C:extracellular matrix"/>
    <property type="evidence" value="ECO:0007669"/>
    <property type="project" value="InterPro"/>
</dbReference>
<dbReference type="SUPFAM" id="SSF47090">
    <property type="entry name" value="PGBD-like"/>
    <property type="match status" value="1"/>
</dbReference>
<evidence type="ECO:0000256" key="9">
    <source>
        <dbReference type="ARBA" id="ARBA00023180"/>
    </source>
</evidence>
<dbReference type="GO" id="GO:0030574">
    <property type="term" value="P:collagen catabolic process"/>
    <property type="evidence" value="ECO:0007669"/>
    <property type="project" value="TreeGrafter"/>
</dbReference>
<evidence type="ECO:0000256" key="11">
    <source>
        <dbReference type="PIRSR" id="PIRSR001191-2"/>
    </source>
</evidence>
<evidence type="ECO:0000256" key="1">
    <source>
        <dbReference type="ARBA" id="ARBA00009614"/>
    </source>
</evidence>
<dbReference type="SUPFAM" id="SSF55486">
    <property type="entry name" value="Metalloproteases ('zincins'), catalytic domain"/>
    <property type="match status" value="1"/>
</dbReference>
<dbReference type="OMA" id="RWGIADI"/>
<feature type="active site" evidence="10">
    <location>
        <position position="270"/>
    </location>
</feature>
<protein>
    <recommendedName>
        <fullName evidence="16">Peptidase metallopeptidase domain-containing protein</fullName>
    </recommendedName>
</protein>
<keyword evidence="3 11" id="KW-0479">Metal-binding</keyword>
<dbReference type="InterPro" id="IPR002477">
    <property type="entry name" value="Peptidoglycan-bd-like"/>
</dbReference>
<evidence type="ECO:0000313" key="17">
    <source>
        <dbReference type="EMBL" id="KZM98674.1"/>
    </source>
</evidence>
<keyword evidence="12" id="KW-0106">Calcium</keyword>
<dbReference type="EMBL" id="LNRQ01000004">
    <property type="protein sequence ID" value="KZM98674.1"/>
    <property type="molecule type" value="Genomic_DNA"/>
</dbReference>
<dbReference type="SMART" id="SM00235">
    <property type="entry name" value="ZnMc"/>
    <property type="match status" value="1"/>
</dbReference>
<keyword evidence="7" id="KW-0482">Metalloprotease</keyword>
<dbReference type="Pfam" id="PF00413">
    <property type="entry name" value="Peptidase_M10"/>
    <property type="match status" value="1"/>
</dbReference>
<evidence type="ECO:0000259" key="16">
    <source>
        <dbReference type="SMART" id="SM00235"/>
    </source>
</evidence>
<feature type="binding site" evidence="11">
    <location>
        <position position="269"/>
    </location>
    <ligand>
        <name>Zn(2+)</name>
        <dbReference type="ChEBI" id="CHEBI:29105"/>
        <label>2</label>
        <note>catalytic</note>
    </ligand>
</feature>
<sequence>MAQKIQLVPFISLFFLLLVPIYSKNPTAQKPQPFGFLKPLQGCRKGENLAGLRDLKQYLNKFGYLNYNSSKAHDNDEFDEFLEAAMKTYQANYNLKVTGTLDFETFSKMAMPRCGVPDVINGTNSMRRNKKRHRQNNHHSRPKKLHTVSHYNFFPGFPRWPVGKTHLTYWFDLGTTHPDAIPAFARAFAKWSSYTQYFTFEETEEYEEADITIGFESGEHGDGFSFDGQGGILAHAFAPTSGMLHCDADDLWSIGALPDYTDLETVALHEIGHLLGLDHSSVEDAIMYPTITPGTVKDLHADDVQGIKALYNI</sequence>
<feature type="binding site" evidence="12">
    <location>
        <position position="220"/>
    </location>
    <ligand>
        <name>Zn(2+)</name>
        <dbReference type="ChEBI" id="CHEBI:29105"/>
        <label>1</label>
    </ligand>
</feature>
<organism evidence="17">
    <name type="scientific">Daucus carota subsp. sativus</name>
    <name type="common">Carrot</name>
    <dbReference type="NCBI Taxonomy" id="79200"/>
    <lineage>
        <taxon>Eukaryota</taxon>
        <taxon>Viridiplantae</taxon>
        <taxon>Streptophyta</taxon>
        <taxon>Embryophyta</taxon>
        <taxon>Tracheophyta</taxon>
        <taxon>Spermatophyta</taxon>
        <taxon>Magnoliopsida</taxon>
        <taxon>eudicotyledons</taxon>
        <taxon>Gunneridae</taxon>
        <taxon>Pentapetalae</taxon>
        <taxon>asterids</taxon>
        <taxon>campanulids</taxon>
        <taxon>Apiales</taxon>
        <taxon>Apiaceae</taxon>
        <taxon>Apioideae</taxon>
        <taxon>Scandiceae</taxon>
        <taxon>Daucinae</taxon>
        <taxon>Daucus</taxon>
        <taxon>Daucus sect. Daucus</taxon>
    </lineage>
</organism>
<dbReference type="PRINTS" id="PR00138">
    <property type="entry name" value="MATRIXIN"/>
</dbReference>
<dbReference type="FunFam" id="3.40.390.10:FF:000018">
    <property type="entry name" value="Metalloendoproteinase 1"/>
    <property type="match status" value="1"/>
</dbReference>
<keyword evidence="2" id="KW-0645">Protease</keyword>
<dbReference type="InterPro" id="IPR033739">
    <property type="entry name" value="M10A_MMP"/>
</dbReference>
<dbReference type="AlphaFoldDB" id="A0A165XYP6"/>
<evidence type="ECO:0000313" key="19">
    <source>
        <dbReference type="Proteomes" id="UP000077755"/>
    </source>
</evidence>
<proteinExistence type="inferred from homology"/>
<dbReference type="InterPro" id="IPR001818">
    <property type="entry name" value="Pept_M10_metallopeptidase"/>
</dbReference>
<dbReference type="Pfam" id="PF01471">
    <property type="entry name" value="PG_binding_1"/>
    <property type="match status" value="1"/>
</dbReference>
<feature type="binding site" evidence="12">
    <location>
        <position position="247"/>
    </location>
    <ligand>
        <name>Ca(2+)</name>
        <dbReference type="ChEBI" id="CHEBI:29108"/>
        <label>3</label>
    </ligand>
</feature>
<feature type="binding site" evidence="12">
    <location>
        <position position="222"/>
    </location>
    <ligand>
        <name>Zn(2+)</name>
        <dbReference type="ChEBI" id="CHEBI:29105"/>
        <label>1</label>
    </ligand>
</feature>
<dbReference type="GO" id="GO:0030198">
    <property type="term" value="P:extracellular matrix organization"/>
    <property type="evidence" value="ECO:0007669"/>
    <property type="project" value="TreeGrafter"/>
</dbReference>
<comment type="cofactor">
    <cofactor evidence="12">
        <name>Ca(2+)</name>
        <dbReference type="ChEBI" id="CHEBI:29108"/>
    </cofactor>
    <text evidence="12">Can bind about 5 Ca(2+) ions per subunit.</text>
</comment>
<dbReference type="PANTHER" id="PTHR10201">
    <property type="entry name" value="MATRIX METALLOPROTEINASE"/>
    <property type="match status" value="1"/>
</dbReference>
<dbReference type="CDD" id="cd04278">
    <property type="entry name" value="ZnMc_MMP"/>
    <property type="match status" value="1"/>
</dbReference>
<gene>
    <name evidence="17" type="ORF">DCAR_013964</name>
    <name evidence="18" type="ORF">DCAR_0417004</name>
</gene>
<evidence type="ECO:0000256" key="13">
    <source>
        <dbReference type="PIRSR" id="PIRSR621190-5"/>
    </source>
</evidence>
<dbReference type="InterPro" id="IPR006026">
    <property type="entry name" value="Peptidase_Metallo"/>
</dbReference>
<keyword evidence="4 15" id="KW-0732">Signal</keyword>
<dbReference type="InterPro" id="IPR036365">
    <property type="entry name" value="PGBD-like_sf"/>
</dbReference>
<feature type="binding site" evidence="12">
    <location>
        <position position="210"/>
    </location>
    <ligand>
        <name>Ca(2+)</name>
        <dbReference type="ChEBI" id="CHEBI:29108"/>
        <label>2</label>
    </ligand>
</feature>
<dbReference type="InterPro" id="IPR021190">
    <property type="entry name" value="Pept_M10A"/>
</dbReference>
<evidence type="ECO:0000256" key="4">
    <source>
        <dbReference type="ARBA" id="ARBA00022729"/>
    </source>
</evidence>
<dbReference type="EMBL" id="CP093346">
    <property type="protein sequence ID" value="WOG97663.1"/>
    <property type="molecule type" value="Genomic_DNA"/>
</dbReference>
<dbReference type="PANTHER" id="PTHR10201:SF213">
    <property type="entry name" value="METALLOENDOPROTEINASE 2-MMP-LIKE"/>
    <property type="match status" value="1"/>
</dbReference>
<evidence type="ECO:0000256" key="14">
    <source>
        <dbReference type="SAM" id="MobiDB-lite"/>
    </source>
</evidence>
<dbReference type="KEGG" id="dcr:108218082"/>
<dbReference type="InterPro" id="IPR024079">
    <property type="entry name" value="MetalloPept_cat_dom_sf"/>
</dbReference>
<keyword evidence="19" id="KW-1185">Reference proteome</keyword>
<evidence type="ECO:0000256" key="10">
    <source>
        <dbReference type="PIRSR" id="PIRSR001191-1"/>
    </source>
</evidence>
<feature type="region of interest" description="Disordered" evidence="14">
    <location>
        <begin position="120"/>
        <end position="142"/>
    </location>
</feature>
<feature type="binding site" description="in inhibited form" evidence="12">
    <location>
        <position position="114"/>
    </location>
    <ligand>
        <name>Zn(2+)</name>
        <dbReference type="ChEBI" id="CHEBI:29105"/>
        <label>2</label>
        <note>catalytic</note>
    </ligand>
</feature>
<feature type="binding site" evidence="12">
    <location>
        <position position="227"/>
    </location>
    <ligand>
        <name>Ca(2+)</name>
        <dbReference type="ChEBI" id="CHEBI:29108"/>
        <label>3</label>
    </ligand>
</feature>
<evidence type="ECO:0000256" key="7">
    <source>
        <dbReference type="ARBA" id="ARBA00023049"/>
    </source>
</evidence>
<evidence type="ECO:0000256" key="12">
    <source>
        <dbReference type="PIRSR" id="PIRSR621190-2"/>
    </source>
</evidence>
<keyword evidence="6 11" id="KW-0862">Zinc</keyword>
<evidence type="ECO:0000256" key="2">
    <source>
        <dbReference type="ARBA" id="ARBA00022670"/>
    </source>
</evidence>
<feature type="binding site" evidence="11">
    <location>
        <position position="273"/>
    </location>
    <ligand>
        <name>Zn(2+)</name>
        <dbReference type="ChEBI" id="CHEBI:29105"/>
        <label>2</label>
        <note>catalytic</note>
    </ligand>
</feature>
<feature type="binding site" evidence="12">
    <location>
        <position position="287"/>
    </location>
    <ligand>
        <name>Zn(2+)</name>
        <dbReference type="ChEBI" id="CHEBI:29105"/>
        <label>2</label>
        <note>catalytic</note>
    </ligand>
</feature>
<dbReference type="OrthoDB" id="406838at2759"/>
<keyword evidence="8" id="KW-0865">Zymogen</keyword>
<reference evidence="17" key="1">
    <citation type="journal article" date="2016" name="Nat. Genet.">
        <title>A high-quality carrot genome assembly provides new insights into carotenoid accumulation and asterid genome evolution.</title>
        <authorList>
            <person name="Iorizzo M."/>
            <person name="Ellison S."/>
            <person name="Senalik D."/>
            <person name="Zeng P."/>
            <person name="Satapoomin P."/>
            <person name="Huang J."/>
            <person name="Bowman M."/>
            <person name="Iovene M."/>
            <person name="Sanseverino W."/>
            <person name="Cavagnaro P."/>
            <person name="Yildiz M."/>
            <person name="Macko-Podgorni A."/>
            <person name="Moranska E."/>
            <person name="Grzebelus E."/>
            <person name="Grzebelus D."/>
            <person name="Ashrafi H."/>
            <person name="Zheng Z."/>
            <person name="Cheng S."/>
            <person name="Spooner D."/>
            <person name="Van Deynze A."/>
            <person name="Simon P."/>
        </authorList>
    </citation>
    <scope>NUCLEOTIDE SEQUENCE [LARGE SCALE GENOMIC DNA]</scope>
    <source>
        <tissue evidence="17">Leaf</tissue>
    </source>
</reference>
<feature type="domain" description="Peptidase metallopeptidase" evidence="16">
    <location>
        <begin position="156"/>
        <end position="313"/>
    </location>
</feature>
<feature type="chain" id="PRO_5007869087" description="Peptidase metallopeptidase domain-containing protein" evidence="15">
    <location>
        <begin position="24"/>
        <end position="313"/>
    </location>
</feature>
<feature type="compositionally biased region" description="Basic residues" evidence="14">
    <location>
        <begin position="127"/>
        <end position="142"/>
    </location>
</feature>
<reference evidence="18" key="2">
    <citation type="submission" date="2022-03" db="EMBL/GenBank/DDBJ databases">
        <title>Draft title - Genomic analysis of global carrot germplasm unveils the trajectory of domestication and the origin of high carotenoid orange carrot.</title>
        <authorList>
            <person name="Iorizzo M."/>
            <person name="Ellison S."/>
            <person name="Senalik D."/>
            <person name="Macko-Podgorni A."/>
            <person name="Grzebelus D."/>
            <person name="Bostan H."/>
            <person name="Rolling W."/>
            <person name="Curaba J."/>
            <person name="Simon P."/>
        </authorList>
    </citation>
    <scope>NUCLEOTIDE SEQUENCE</scope>
    <source>
        <tissue evidence="18">Leaf</tissue>
    </source>
</reference>
<evidence type="ECO:0000313" key="18">
    <source>
        <dbReference type="EMBL" id="WOG97663.1"/>
    </source>
</evidence>
<dbReference type="PROSITE" id="PS00546">
    <property type="entry name" value="CYSTEINE_SWITCH"/>
    <property type="match status" value="1"/>
</dbReference>
<evidence type="ECO:0000256" key="8">
    <source>
        <dbReference type="ARBA" id="ARBA00023145"/>
    </source>
</evidence>
<feature type="short sequence motif" description="Cysteine switch" evidence="13">
    <location>
        <begin position="112"/>
        <end position="119"/>
    </location>
</feature>
<accession>A0A165XYP6</accession>
<name>A0A165XYP6_DAUCS</name>
<feature type="signal peptide" evidence="15">
    <location>
        <begin position="1"/>
        <end position="23"/>
    </location>
</feature>
<feature type="binding site" evidence="12">
    <location>
        <position position="235"/>
    </location>
    <ligand>
        <name>Zn(2+)</name>
        <dbReference type="ChEBI" id="CHEBI:29105"/>
        <label>1</label>
    </ligand>
</feature>
<feature type="binding site" evidence="12">
    <location>
        <position position="245"/>
    </location>
    <ligand>
        <name>Zn(2+)</name>
        <dbReference type="ChEBI" id="CHEBI:29105"/>
        <label>1</label>
    </ligand>
</feature>
<comment type="cofactor">
    <cofactor evidence="12">
        <name>Zn(2+)</name>
        <dbReference type="ChEBI" id="CHEBI:29105"/>
    </cofactor>
    <text evidence="12">Binds 2 Zn(2+) ions per subunit.</text>
</comment>
<dbReference type="Gene3D" id="3.40.390.10">
    <property type="entry name" value="Collagenase (Catalytic Domain)"/>
    <property type="match status" value="1"/>
</dbReference>
<dbReference type="Gramene" id="KZM98674">
    <property type="protein sequence ID" value="KZM98674"/>
    <property type="gene ID" value="DCAR_013964"/>
</dbReference>
<comment type="similarity">
    <text evidence="1">Belongs to the peptidase M10A family. Matrix metalloproteinases (MMPs) subfamily.</text>
</comment>
<evidence type="ECO:0000256" key="3">
    <source>
        <dbReference type="ARBA" id="ARBA00022723"/>
    </source>
</evidence>